<dbReference type="GO" id="GO:0005524">
    <property type="term" value="F:ATP binding"/>
    <property type="evidence" value="ECO:0007669"/>
    <property type="project" value="UniProtKB-KW"/>
</dbReference>
<dbReference type="OrthoDB" id="775260at2759"/>
<dbReference type="GO" id="GO:0006400">
    <property type="term" value="P:tRNA modification"/>
    <property type="evidence" value="ECO:0007669"/>
    <property type="project" value="TreeGrafter"/>
</dbReference>
<dbReference type="InterPro" id="IPR039657">
    <property type="entry name" value="Dimethylallyltransferase"/>
</dbReference>
<dbReference type="InterPro" id="IPR018022">
    <property type="entry name" value="IPT"/>
</dbReference>
<dbReference type="Gene3D" id="3.40.50.300">
    <property type="entry name" value="P-loop containing nucleotide triphosphate hydrolases"/>
    <property type="match status" value="1"/>
</dbReference>
<dbReference type="InterPro" id="IPR027417">
    <property type="entry name" value="P-loop_NTPase"/>
</dbReference>
<organism evidence="11 12">
    <name type="scientific">Panicum virgatum</name>
    <name type="common">Blackwell switchgrass</name>
    <dbReference type="NCBI Taxonomy" id="38727"/>
    <lineage>
        <taxon>Eukaryota</taxon>
        <taxon>Viridiplantae</taxon>
        <taxon>Streptophyta</taxon>
        <taxon>Embryophyta</taxon>
        <taxon>Tracheophyta</taxon>
        <taxon>Spermatophyta</taxon>
        <taxon>Magnoliopsida</taxon>
        <taxon>Liliopsida</taxon>
        <taxon>Poales</taxon>
        <taxon>Poaceae</taxon>
        <taxon>PACMAD clade</taxon>
        <taxon>Panicoideae</taxon>
        <taxon>Panicodae</taxon>
        <taxon>Paniceae</taxon>
        <taxon>Panicinae</taxon>
        <taxon>Panicum</taxon>
        <taxon>Panicum sect. Hiantes</taxon>
    </lineage>
</organism>
<evidence type="ECO:0000256" key="9">
    <source>
        <dbReference type="ARBA" id="ARBA00022842"/>
    </source>
</evidence>
<dbReference type="GO" id="GO:0052381">
    <property type="term" value="F:tRNA dimethylallyltransferase activity"/>
    <property type="evidence" value="ECO:0007669"/>
    <property type="project" value="UniProtKB-EC"/>
</dbReference>
<keyword evidence="8" id="KW-0067">ATP-binding</keyword>
<keyword evidence="4" id="KW-0808">Transferase</keyword>
<evidence type="ECO:0000256" key="8">
    <source>
        <dbReference type="ARBA" id="ARBA00022840"/>
    </source>
</evidence>
<evidence type="ECO:0000256" key="7">
    <source>
        <dbReference type="ARBA" id="ARBA00022741"/>
    </source>
</evidence>
<protein>
    <recommendedName>
        <fullName evidence="3">tRNA dimethylallyltransferase</fullName>
        <ecNumber evidence="3">2.5.1.75</ecNumber>
    </recommendedName>
</protein>
<evidence type="ECO:0000256" key="3">
    <source>
        <dbReference type="ARBA" id="ARBA00012665"/>
    </source>
</evidence>
<dbReference type="Pfam" id="PF01715">
    <property type="entry name" value="IPPT"/>
    <property type="match status" value="1"/>
</dbReference>
<sequence>MSPNLDPQSLPSTLLPSFPGGDGWASGAALRRRRPPTRCSLLSIMCWEMRPQLGTTRRAIWRSWPVLCSHHKLSTSSHSANKVAMATASPPPAEKMRNKGTVIVISGPTGAGKSRLALEVARRLGGEIISADSVQVYRGLDVGSAKPSAAEMGAVPHHLIDILDTTDDYSAGAFFRDARRATQHVLDRGRVPVVAGGTGLYLRWYIYGKPDVPQSSMDTTSAVWSELIGFRESGQWEEAVELVVQAGDPKALDLSVNNWNRLSRRLEIIRSSGSPLSAFTLPYNSFHEHQVDAKLTEVSADGNCETGKLDYDFFCIFLASSRVELYRSIDLRCEEMLADTGGLLSEASWLLDIGLHPHINSATRAIGYKQTMEYLLQCRQNGGESTPQEFLQFLAKFKSTSRNFAKRQITWFRNEMIYQWVNASQPFEEVVQFICDAYHDRGARVVPESLEMKRESCMHKACDLKTYRSENRVFRGDDDCSHILDWIRRTQRK</sequence>
<dbReference type="EMBL" id="CM029042">
    <property type="protein sequence ID" value="KAG2622421.1"/>
    <property type="molecule type" value="Genomic_DNA"/>
</dbReference>
<keyword evidence="12" id="KW-1185">Reference proteome</keyword>
<accession>A0A8T0UEH7</accession>
<evidence type="ECO:0000256" key="6">
    <source>
        <dbReference type="ARBA" id="ARBA00022712"/>
    </source>
</evidence>
<reference evidence="11" key="1">
    <citation type="submission" date="2020-05" db="EMBL/GenBank/DDBJ databases">
        <title>WGS assembly of Panicum virgatum.</title>
        <authorList>
            <person name="Lovell J.T."/>
            <person name="Jenkins J."/>
            <person name="Shu S."/>
            <person name="Juenger T.E."/>
            <person name="Schmutz J."/>
        </authorList>
    </citation>
    <scope>NUCLEOTIDE SEQUENCE</scope>
    <source>
        <strain evidence="11">AP13</strain>
    </source>
</reference>
<dbReference type="PANTHER" id="PTHR11088">
    <property type="entry name" value="TRNA DIMETHYLALLYLTRANSFERASE"/>
    <property type="match status" value="1"/>
</dbReference>
<evidence type="ECO:0000256" key="10">
    <source>
        <dbReference type="ARBA" id="ARBA00049563"/>
    </source>
</evidence>
<dbReference type="GO" id="GO:0009691">
    <property type="term" value="P:cytokinin biosynthetic process"/>
    <property type="evidence" value="ECO:0007669"/>
    <property type="project" value="UniProtKB-KW"/>
</dbReference>
<dbReference type="HAMAP" id="MF_00185">
    <property type="entry name" value="IPP_trans"/>
    <property type="match status" value="1"/>
</dbReference>
<proteinExistence type="inferred from homology"/>
<evidence type="ECO:0000256" key="2">
    <source>
        <dbReference type="ARBA" id="ARBA00005842"/>
    </source>
</evidence>
<comment type="caution">
    <text evidence="11">The sequence shown here is derived from an EMBL/GenBank/DDBJ whole genome shotgun (WGS) entry which is preliminary data.</text>
</comment>
<keyword evidence="6" id="KW-0203">Cytokinin biosynthesis</keyword>
<dbReference type="PANTHER" id="PTHR11088:SF60">
    <property type="entry name" value="TRNA DIMETHYLALLYLTRANSFERASE"/>
    <property type="match status" value="1"/>
</dbReference>
<dbReference type="EC" id="2.5.1.75" evidence="3"/>
<gene>
    <name evidence="11" type="ORF">PVAP13_3NG266102</name>
</gene>
<comment type="catalytic activity">
    <reaction evidence="10">
        <text>adenosine(37) in tRNA + dimethylallyl diphosphate = N(6)-dimethylallyladenosine(37) in tRNA + diphosphate</text>
        <dbReference type="Rhea" id="RHEA:26482"/>
        <dbReference type="Rhea" id="RHEA-COMP:10162"/>
        <dbReference type="Rhea" id="RHEA-COMP:10375"/>
        <dbReference type="ChEBI" id="CHEBI:33019"/>
        <dbReference type="ChEBI" id="CHEBI:57623"/>
        <dbReference type="ChEBI" id="CHEBI:74411"/>
        <dbReference type="ChEBI" id="CHEBI:74415"/>
        <dbReference type="EC" id="2.5.1.75"/>
    </reaction>
</comment>
<evidence type="ECO:0000256" key="4">
    <source>
        <dbReference type="ARBA" id="ARBA00022679"/>
    </source>
</evidence>
<evidence type="ECO:0000256" key="5">
    <source>
        <dbReference type="ARBA" id="ARBA00022694"/>
    </source>
</evidence>
<keyword evidence="7" id="KW-0547">Nucleotide-binding</keyword>
<comment type="cofactor">
    <cofactor evidence="1">
        <name>Mg(2+)</name>
        <dbReference type="ChEBI" id="CHEBI:18420"/>
    </cofactor>
</comment>
<evidence type="ECO:0000256" key="1">
    <source>
        <dbReference type="ARBA" id="ARBA00001946"/>
    </source>
</evidence>
<dbReference type="AlphaFoldDB" id="A0A8T0UEH7"/>
<evidence type="ECO:0000313" key="11">
    <source>
        <dbReference type="EMBL" id="KAG2622421.1"/>
    </source>
</evidence>
<dbReference type="SUPFAM" id="SSF52540">
    <property type="entry name" value="P-loop containing nucleoside triphosphate hydrolases"/>
    <property type="match status" value="2"/>
</dbReference>
<keyword evidence="9" id="KW-0460">Magnesium</keyword>
<comment type="similarity">
    <text evidence="2">Belongs to the IPP transferase family.</text>
</comment>
<dbReference type="Proteomes" id="UP000823388">
    <property type="component" value="Chromosome 3N"/>
</dbReference>
<keyword evidence="5" id="KW-0819">tRNA processing</keyword>
<evidence type="ECO:0000313" key="12">
    <source>
        <dbReference type="Proteomes" id="UP000823388"/>
    </source>
</evidence>
<name>A0A8T0UEH7_PANVG</name>